<dbReference type="Gene3D" id="3.30.160.660">
    <property type="match status" value="1"/>
</dbReference>
<dbReference type="Gene3D" id="3.30.40.250">
    <property type="match status" value="1"/>
</dbReference>
<dbReference type="NCBIfam" id="TIGR03604">
    <property type="entry name" value="TOMM_cyclo_SagD"/>
    <property type="match status" value="1"/>
</dbReference>
<comment type="caution">
    <text evidence="2">The sequence shown here is derived from an EMBL/GenBank/DDBJ whole genome shotgun (WGS) entry which is preliminary data.</text>
</comment>
<keyword evidence="3" id="KW-1185">Reference proteome</keyword>
<dbReference type="EMBL" id="BONY01000021">
    <property type="protein sequence ID" value="GIH05759.1"/>
    <property type="molecule type" value="Genomic_DNA"/>
</dbReference>
<protein>
    <recommendedName>
        <fullName evidence="1">YcaO domain-containing protein</fullName>
    </recommendedName>
</protein>
<dbReference type="PANTHER" id="PTHR37809">
    <property type="entry name" value="RIBOSOMAL PROTEIN S12 METHYLTHIOTRANSFERASE ACCESSORY FACTOR YCAO"/>
    <property type="match status" value="1"/>
</dbReference>
<evidence type="ECO:0000313" key="3">
    <source>
        <dbReference type="Proteomes" id="UP000612899"/>
    </source>
</evidence>
<dbReference type="PANTHER" id="PTHR37809:SF1">
    <property type="entry name" value="RIBOSOMAL PROTEIN S12 METHYLTHIOTRANSFERASE ACCESSORY FACTOR YCAO"/>
    <property type="match status" value="1"/>
</dbReference>
<feature type="domain" description="YcaO" evidence="1">
    <location>
        <begin position="49"/>
        <end position="419"/>
    </location>
</feature>
<reference evidence="2" key="1">
    <citation type="submission" date="2021-01" db="EMBL/GenBank/DDBJ databases">
        <title>Whole genome shotgun sequence of Rhizocola hellebori NBRC 109834.</title>
        <authorList>
            <person name="Komaki H."/>
            <person name="Tamura T."/>
        </authorList>
    </citation>
    <scope>NUCLEOTIDE SEQUENCE</scope>
    <source>
        <strain evidence="2">NBRC 109834</strain>
    </source>
</reference>
<dbReference type="PROSITE" id="PS51664">
    <property type="entry name" value="YCAO"/>
    <property type="match status" value="1"/>
</dbReference>
<gene>
    <name evidence="2" type="ORF">Rhe02_38260</name>
</gene>
<name>A0A8J3Q823_9ACTN</name>
<evidence type="ECO:0000259" key="1">
    <source>
        <dbReference type="PROSITE" id="PS51664"/>
    </source>
</evidence>
<organism evidence="2 3">
    <name type="scientific">Rhizocola hellebori</name>
    <dbReference type="NCBI Taxonomy" id="1392758"/>
    <lineage>
        <taxon>Bacteria</taxon>
        <taxon>Bacillati</taxon>
        <taxon>Actinomycetota</taxon>
        <taxon>Actinomycetes</taxon>
        <taxon>Micromonosporales</taxon>
        <taxon>Micromonosporaceae</taxon>
        <taxon>Rhizocola</taxon>
    </lineage>
</organism>
<accession>A0A8J3Q823</accession>
<proteinExistence type="predicted"/>
<dbReference type="Gene3D" id="3.30.1330.230">
    <property type="match status" value="1"/>
</dbReference>
<dbReference type="InterPro" id="IPR003776">
    <property type="entry name" value="YcaO-like_dom"/>
</dbReference>
<evidence type="ECO:0000313" key="2">
    <source>
        <dbReference type="EMBL" id="GIH05759.1"/>
    </source>
</evidence>
<dbReference type="Pfam" id="PF02624">
    <property type="entry name" value="YcaO"/>
    <property type="match status" value="1"/>
</dbReference>
<dbReference type="InterPro" id="IPR027624">
    <property type="entry name" value="TOMM_cyclo_SagD"/>
</dbReference>
<dbReference type="AlphaFoldDB" id="A0A8J3Q823"/>
<dbReference type="Proteomes" id="UP000612899">
    <property type="component" value="Unassembled WGS sequence"/>
</dbReference>
<sequence>MVSAYGLIGSVSGGAYHRGLPGLWSFQSDLGSGVPGTGVTEHNRLKAGGRSTEDEATARMLAIAEGAERYSGAQFTSDGVVTGTAAELSGRVLNFRHISCCSEQEYANPGCPLVPFAEEAPIRWVKGVDLRDGVDTWVPLVMAGYRLPHRVKAEHFIIGISTGYAVHVDPAEALFGGLCEVVERDMIALVWLQKLPLPHVPMAALGAREHELIEWSRRHFVETVVLDATSDIGIPTAYCVQIAPHDEKAYTIVGCGTGLTIAAAAYKALLESIGIRGHLHEDWTEPDSFADFHDIADGARFMGKPKNKAHFDFLLGTTPARPSYVDRGTYAADPASGLARAVQRFTELDMPVIAVDRTTTELADVGLCAVTVIIPDLQPMSLTPLAQYRAHPRLYSAPGAMGYRTLTHEELNQWPQPFA</sequence>